<dbReference type="RefSeq" id="WP_264949111.1">
    <property type="nucleotide sequence ID" value="NZ_JAPDVB010000001.1"/>
</dbReference>
<protein>
    <submittedName>
        <fullName evidence="4">Glycosyltransferase</fullName>
    </submittedName>
</protein>
<dbReference type="Gene3D" id="3.90.550.10">
    <property type="entry name" value="Spore Coat Polysaccharide Biosynthesis Protein SpsA, Chain A"/>
    <property type="match status" value="1"/>
</dbReference>
<evidence type="ECO:0000256" key="2">
    <source>
        <dbReference type="ARBA" id="ARBA00022679"/>
    </source>
</evidence>
<evidence type="ECO:0000259" key="3">
    <source>
        <dbReference type="Pfam" id="PF00535"/>
    </source>
</evidence>
<dbReference type="CDD" id="cd00761">
    <property type="entry name" value="Glyco_tranf_GTA_type"/>
    <property type="match status" value="1"/>
</dbReference>
<dbReference type="SUPFAM" id="SSF53448">
    <property type="entry name" value="Nucleotide-diphospho-sugar transferases"/>
    <property type="match status" value="1"/>
</dbReference>
<dbReference type="Pfam" id="PF00535">
    <property type="entry name" value="Glycos_transf_2"/>
    <property type="match status" value="1"/>
</dbReference>
<evidence type="ECO:0000313" key="4">
    <source>
        <dbReference type="EMBL" id="MCW4138166.1"/>
    </source>
</evidence>
<reference evidence="4" key="1">
    <citation type="submission" date="2022-11" db="EMBL/GenBank/DDBJ databases">
        <title>Genomic repertoires linked with pathogenic potency of arthritogenic Prevotella copri isolated from the gut of rheumatoid arthritis patients.</title>
        <authorList>
            <person name="Nii T."/>
            <person name="Maeda Y."/>
            <person name="Motooka D."/>
            <person name="Naito M."/>
            <person name="Matsumoto Y."/>
            <person name="Ogawa T."/>
            <person name="Oguro-Igashira E."/>
            <person name="Kishikawa T."/>
            <person name="Yamashita M."/>
            <person name="Koizumi S."/>
            <person name="Kurakawa T."/>
            <person name="Okumura R."/>
            <person name="Kayama H."/>
            <person name="Murakami M."/>
            <person name="Sakaguchi T."/>
            <person name="Das B."/>
            <person name="Nakamura S."/>
            <person name="Okada Y."/>
            <person name="Kumanogoh A."/>
            <person name="Takeda K."/>
        </authorList>
    </citation>
    <scope>NUCLEOTIDE SEQUENCE</scope>
    <source>
        <strain evidence="4">H105_2-2</strain>
    </source>
</reference>
<dbReference type="InterPro" id="IPR029044">
    <property type="entry name" value="Nucleotide-diphossugar_trans"/>
</dbReference>
<dbReference type="PANTHER" id="PTHR22916:SF51">
    <property type="entry name" value="GLYCOSYLTRANSFERASE EPSH-RELATED"/>
    <property type="match status" value="1"/>
</dbReference>
<name>A0AAW5UKH5_9BACT</name>
<dbReference type="Proteomes" id="UP001208620">
    <property type="component" value="Unassembled WGS sequence"/>
</dbReference>
<dbReference type="InterPro" id="IPR001173">
    <property type="entry name" value="Glyco_trans_2-like"/>
</dbReference>
<evidence type="ECO:0000256" key="1">
    <source>
        <dbReference type="ARBA" id="ARBA00022676"/>
    </source>
</evidence>
<dbReference type="AlphaFoldDB" id="A0AAW5UKH5"/>
<keyword evidence="2" id="KW-0808">Transferase</keyword>
<evidence type="ECO:0000313" key="5">
    <source>
        <dbReference type="Proteomes" id="UP001208620"/>
    </source>
</evidence>
<feature type="domain" description="Glycosyltransferase 2-like" evidence="3">
    <location>
        <begin position="6"/>
        <end position="160"/>
    </location>
</feature>
<organism evidence="4 5">
    <name type="scientific">Segatella copri</name>
    <dbReference type="NCBI Taxonomy" id="165179"/>
    <lineage>
        <taxon>Bacteria</taxon>
        <taxon>Pseudomonadati</taxon>
        <taxon>Bacteroidota</taxon>
        <taxon>Bacteroidia</taxon>
        <taxon>Bacteroidales</taxon>
        <taxon>Prevotellaceae</taxon>
        <taxon>Segatella</taxon>
    </lineage>
</organism>
<dbReference type="GO" id="GO:0016758">
    <property type="term" value="F:hexosyltransferase activity"/>
    <property type="evidence" value="ECO:0007669"/>
    <property type="project" value="UniProtKB-ARBA"/>
</dbReference>
<gene>
    <name evidence="4" type="ORF">ONT01_10335</name>
</gene>
<accession>A0AAW5UKH5</accession>
<keyword evidence="1" id="KW-0328">Glycosyltransferase</keyword>
<dbReference type="PANTHER" id="PTHR22916">
    <property type="entry name" value="GLYCOSYLTRANSFERASE"/>
    <property type="match status" value="1"/>
</dbReference>
<sequence>MNCELSIIVPVYNTAQYLPQCIESILKQSFKNWELILIDDGSTDGSAEICEEWAQKDARIKVIHKVNSGQADSRNQALEICQGAYIGFVDSDDWIEESMYEVLMNDLKTTNSDIAICNHYDESKNKTLCKNVSDKRYILKNQEIQEFVIKDKIKSYIWQMLFKRELLNKPMPTSKNYEDYSILPHWFENAKQVVYTYQPLYHYRLRKSSIVHDLSLNRYYEFFKAEISRYNYYKHSPFRKIAKRMVVKRGIKAAKYVSRNQTSLSKQKEIKAMVSRISKELKAFSLIGIEKKSFKERVLLYLLLKHPNKFILYQRMMDKLMFYKHSNLDLYE</sequence>
<proteinExistence type="predicted"/>
<dbReference type="EMBL" id="JAPDVD010000001">
    <property type="protein sequence ID" value="MCW4138166.1"/>
    <property type="molecule type" value="Genomic_DNA"/>
</dbReference>
<comment type="caution">
    <text evidence="4">The sequence shown here is derived from an EMBL/GenBank/DDBJ whole genome shotgun (WGS) entry which is preliminary data.</text>
</comment>